<evidence type="ECO:0000256" key="4">
    <source>
        <dbReference type="ARBA" id="ARBA00023002"/>
    </source>
</evidence>
<dbReference type="Gene3D" id="3.50.50.100">
    <property type="match status" value="1"/>
</dbReference>
<dbReference type="Proteomes" id="UP000184139">
    <property type="component" value="Unassembled WGS sequence"/>
</dbReference>
<feature type="domain" description="FAD/NAD(P)-binding" evidence="5">
    <location>
        <begin position="4"/>
        <end position="286"/>
    </location>
</feature>
<organism evidence="6 7">
    <name type="scientific">Desulfofustis glycolicus DSM 9705</name>
    <dbReference type="NCBI Taxonomy" id="1121409"/>
    <lineage>
        <taxon>Bacteria</taxon>
        <taxon>Pseudomonadati</taxon>
        <taxon>Thermodesulfobacteriota</taxon>
        <taxon>Desulfobulbia</taxon>
        <taxon>Desulfobulbales</taxon>
        <taxon>Desulfocapsaceae</taxon>
        <taxon>Desulfofustis</taxon>
    </lineage>
</organism>
<sequence>MNKRLVIAGGGHAHMMTLAGLGDFLDRGCEVTVIGPSEYHYYSGMGPGMLGGTYRPEEIRFATRALTEKLGGTFVRAMVTGIDPERRQVLLDSGESIAYDVLSCNLGSQVPGGMVDGPLDDIFLVKPIERLQAARRRIVELGSQRAIHIGVVGGGPSAVEIAGNIWSIGRQPGMQPLSITVFAGSGLLPHHPAGVRRRAEESLRRRGITIAAGQRVSAIRAGRIEDDSGVVHPCDIIFVAVGVRPAPLFAESGLPVGPDGGMLVNSSLQSTGYETIFGGGDCISFQGQSLDKVGVYAVRQNPVLRDNLMAALYGGPLQTFKPGGSYLLIFNLGDGTGIFYKWSVLFGGRLAFWIKDRIDRRFMREFQRFE</sequence>
<gene>
    <name evidence="6" type="ORF">SAMN02745124_02726</name>
</gene>
<dbReference type="GO" id="GO:0003955">
    <property type="term" value="F:NAD(P)H dehydrogenase (quinone) activity"/>
    <property type="evidence" value="ECO:0007669"/>
    <property type="project" value="TreeGrafter"/>
</dbReference>
<evidence type="ECO:0000256" key="1">
    <source>
        <dbReference type="ARBA" id="ARBA00001974"/>
    </source>
</evidence>
<keyword evidence="7" id="KW-1185">Reference proteome</keyword>
<accession>A0A1M5X4L0</accession>
<dbReference type="Pfam" id="PF07992">
    <property type="entry name" value="Pyr_redox_2"/>
    <property type="match status" value="1"/>
</dbReference>
<keyword evidence="3" id="KW-0274">FAD</keyword>
<protein>
    <submittedName>
        <fullName evidence="6">Pyridine nucleotide-disulfide oxidoreductase family protein</fullName>
    </submittedName>
</protein>
<evidence type="ECO:0000313" key="6">
    <source>
        <dbReference type="EMBL" id="SHH94163.1"/>
    </source>
</evidence>
<keyword evidence="4" id="KW-0560">Oxidoreductase</keyword>
<proteinExistence type="predicted"/>
<evidence type="ECO:0000313" key="7">
    <source>
        <dbReference type="Proteomes" id="UP000184139"/>
    </source>
</evidence>
<evidence type="ECO:0000256" key="2">
    <source>
        <dbReference type="ARBA" id="ARBA00022630"/>
    </source>
</evidence>
<dbReference type="PANTHER" id="PTHR42913:SF9">
    <property type="entry name" value="SLR1591 PROTEIN"/>
    <property type="match status" value="1"/>
</dbReference>
<dbReference type="SUPFAM" id="SSF51905">
    <property type="entry name" value="FAD/NAD(P)-binding domain"/>
    <property type="match status" value="2"/>
</dbReference>
<evidence type="ECO:0000256" key="3">
    <source>
        <dbReference type="ARBA" id="ARBA00022827"/>
    </source>
</evidence>
<dbReference type="AlphaFoldDB" id="A0A1M5X4L0"/>
<dbReference type="RefSeq" id="WP_073376901.1">
    <property type="nucleotide sequence ID" value="NZ_FQXS01000016.1"/>
</dbReference>
<dbReference type="InterPro" id="IPR023753">
    <property type="entry name" value="FAD/NAD-binding_dom"/>
</dbReference>
<dbReference type="GO" id="GO:0019646">
    <property type="term" value="P:aerobic electron transport chain"/>
    <property type="evidence" value="ECO:0007669"/>
    <property type="project" value="TreeGrafter"/>
</dbReference>
<dbReference type="OrthoDB" id="9767928at2"/>
<dbReference type="EMBL" id="FQXS01000016">
    <property type="protein sequence ID" value="SHH94163.1"/>
    <property type="molecule type" value="Genomic_DNA"/>
</dbReference>
<dbReference type="InterPro" id="IPR036188">
    <property type="entry name" value="FAD/NAD-bd_sf"/>
</dbReference>
<dbReference type="PANTHER" id="PTHR42913">
    <property type="entry name" value="APOPTOSIS-INDUCING FACTOR 1"/>
    <property type="match status" value="1"/>
</dbReference>
<comment type="cofactor">
    <cofactor evidence="1">
        <name>FAD</name>
        <dbReference type="ChEBI" id="CHEBI:57692"/>
    </cofactor>
</comment>
<reference evidence="6 7" key="1">
    <citation type="submission" date="2016-11" db="EMBL/GenBank/DDBJ databases">
        <authorList>
            <person name="Jaros S."/>
            <person name="Januszkiewicz K."/>
            <person name="Wedrychowicz H."/>
        </authorList>
    </citation>
    <scope>NUCLEOTIDE SEQUENCE [LARGE SCALE GENOMIC DNA]</scope>
    <source>
        <strain evidence="6 7">DSM 9705</strain>
    </source>
</reference>
<keyword evidence="2" id="KW-0285">Flavoprotein</keyword>
<dbReference type="STRING" id="1121409.SAMN02745124_02726"/>
<dbReference type="PRINTS" id="PR00368">
    <property type="entry name" value="FADPNR"/>
</dbReference>
<name>A0A1M5X4L0_9BACT</name>
<evidence type="ECO:0000259" key="5">
    <source>
        <dbReference type="Pfam" id="PF07992"/>
    </source>
</evidence>
<dbReference type="InterPro" id="IPR051169">
    <property type="entry name" value="NADH-Q_oxidoreductase"/>
</dbReference>